<dbReference type="CDD" id="cd02440">
    <property type="entry name" value="AdoMet_MTases"/>
    <property type="match status" value="1"/>
</dbReference>
<dbReference type="AlphaFoldDB" id="A0A841GUC5"/>
<comment type="function">
    <text evidence="2 7">Catalyzes the formation of N(7)-methylguanine at position 46 (m7G46) in tRNA.</text>
</comment>
<dbReference type="GO" id="GO:0043527">
    <property type="term" value="C:tRNA methyltransferase complex"/>
    <property type="evidence" value="ECO:0007669"/>
    <property type="project" value="TreeGrafter"/>
</dbReference>
<gene>
    <name evidence="7" type="primary">trmB</name>
    <name evidence="8" type="ORF">HNP65_001593</name>
</gene>
<proteinExistence type="inferred from homology"/>
<dbReference type="UniPathway" id="UPA00989"/>
<keyword evidence="5 7" id="KW-0949">S-adenosyl-L-methionine</keyword>
<dbReference type="NCBIfam" id="TIGR00091">
    <property type="entry name" value="tRNA (guanosine(46)-N7)-methyltransferase TrmB"/>
    <property type="match status" value="1"/>
</dbReference>
<dbReference type="RefSeq" id="WP_184619723.1">
    <property type="nucleotide sequence ID" value="NZ_JACHEX010000004.1"/>
</dbReference>
<comment type="caution">
    <text evidence="7">Lacks conserved residue(s) required for the propagation of feature annotation.</text>
</comment>
<keyword evidence="9" id="KW-1185">Reference proteome</keyword>
<dbReference type="PANTHER" id="PTHR23417">
    <property type="entry name" value="3-DEOXY-D-MANNO-OCTULOSONIC-ACID TRANSFERASE/TRNA GUANINE-N 7 - -METHYLTRANSFERASE"/>
    <property type="match status" value="1"/>
</dbReference>
<feature type="binding site" evidence="7">
    <location>
        <position position="144"/>
    </location>
    <ligand>
        <name>substrate</name>
    </ligand>
</feature>
<evidence type="ECO:0000256" key="7">
    <source>
        <dbReference type="HAMAP-Rule" id="MF_01057"/>
    </source>
</evidence>
<comment type="catalytic activity">
    <reaction evidence="1 7">
        <text>guanosine(46) in tRNA + S-adenosyl-L-methionine = N(7)-methylguanosine(46) in tRNA + S-adenosyl-L-homocysteine</text>
        <dbReference type="Rhea" id="RHEA:42708"/>
        <dbReference type="Rhea" id="RHEA-COMP:10188"/>
        <dbReference type="Rhea" id="RHEA-COMP:10189"/>
        <dbReference type="ChEBI" id="CHEBI:57856"/>
        <dbReference type="ChEBI" id="CHEBI:59789"/>
        <dbReference type="ChEBI" id="CHEBI:74269"/>
        <dbReference type="ChEBI" id="CHEBI:74480"/>
        <dbReference type="EC" id="2.1.1.33"/>
    </reaction>
</comment>
<dbReference type="SUPFAM" id="SSF53335">
    <property type="entry name" value="S-adenosyl-L-methionine-dependent methyltransferases"/>
    <property type="match status" value="1"/>
</dbReference>
<keyword evidence="6 7" id="KW-0819">tRNA processing</keyword>
<feature type="binding site" evidence="7">
    <location>
        <position position="85"/>
    </location>
    <ligand>
        <name>S-adenosyl-L-methionine</name>
        <dbReference type="ChEBI" id="CHEBI:59789"/>
    </ligand>
</feature>
<feature type="binding site" evidence="7">
    <location>
        <begin position="177"/>
        <end position="180"/>
    </location>
    <ligand>
        <name>substrate</name>
    </ligand>
</feature>
<dbReference type="PANTHER" id="PTHR23417:SF14">
    <property type="entry name" value="PENTACOTRIPEPTIDE-REPEAT REGION OF PRORP DOMAIN-CONTAINING PROTEIN"/>
    <property type="match status" value="1"/>
</dbReference>
<comment type="caution">
    <text evidence="8">The sequence shown here is derived from an EMBL/GenBank/DDBJ whole genome shotgun (WGS) entry which is preliminary data.</text>
</comment>
<organism evidence="8 9">
    <name type="scientific">Thermosipho japonicus</name>
    <dbReference type="NCBI Taxonomy" id="90323"/>
    <lineage>
        <taxon>Bacteria</taxon>
        <taxon>Thermotogati</taxon>
        <taxon>Thermotogota</taxon>
        <taxon>Thermotogae</taxon>
        <taxon>Thermotogales</taxon>
        <taxon>Fervidobacteriaceae</taxon>
        <taxon>Thermosipho</taxon>
    </lineage>
</organism>
<dbReference type="Gene3D" id="3.40.50.150">
    <property type="entry name" value="Vaccinia Virus protein VP39"/>
    <property type="match status" value="1"/>
</dbReference>
<dbReference type="GO" id="GO:0008176">
    <property type="term" value="F:tRNA (guanine(46)-N7)-methyltransferase activity"/>
    <property type="evidence" value="ECO:0007669"/>
    <property type="project" value="UniProtKB-UniRule"/>
</dbReference>
<comment type="pathway">
    <text evidence="7">tRNA modification; N(7)-methylguanine-tRNA biosynthesis.</text>
</comment>
<dbReference type="EMBL" id="JACHEX010000004">
    <property type="protein sequence ID" value="MBB6063130.1"/>
    <property type="molecule type" value="Genomic_DNA"/>
</dbReference>
<evidence type="ECO:0000313" key="9">
    <source>
        <dbReference type="Proteomes" id="UP000555828"/>
    </source>
</evidence>
<evidence type="ECO:0000256" key="5">
    <source>
        <dbReference type="ARBA" id="ARBA00022691"/>
    </source>
</evidence>
<evidence type="ECO:0000313" key="8">
    <source>
        <dbReference type="EMBL" id="MBB6063130.1"/>
    </source>
</evidence>
<dbReference type="Pfam" id="PF02390">
    <property type="entry name" value="Methyltransf_4"/>
    <property type="match status" value="1"/>
</dbReference>
<evidence type="ECO:0000256" key="6">
    <source>
        <dbReference type="ARBA" id="ARBA00022694"/>
    </source>
</evidence>
<keyword evidence="4 7" id="KW-0808">Transferase</keyword>
<sequence length="309" mass="36553">MIYPEYELKPQFYEEFPLQWKKIFGNNNPLHVELGFGNGEFAAYYTQKHKNINYIGFELSITSIVKAQRKLKRNNATNAKLILCDARFGLREFFDTNSIEKVIMNFPVPWYKNSQAHRRIIIQDFFETLADVLIENGEFELLTDQEWYAKEAFENAKNSGCFEVFDIEKNPKREFLTRYEKKWIKFNRDIFKLVVKKIKDVKVNRLIGGVNEMPHASGKINEEKIKLLKGRVFKENNKVFVIKNIYKELDSNSHIFKVISSDGDFSQHYFLVLYQKDNENWVIKLDSESNPYRTPAVKWSVKKIMGVLQ</sequence>
<name>A0A841GUC5_9BACT</name>
<protein>
    <recommendedName>
        <fullName evidence="7">tRNA (guanine-N(7)-)-methyltransferase</fullName>
        <ecNumber evidence="7">2.1.1.33</ecNumber>
    </recommendedName>
    <alternativeName>
        <fullName evidence="7">tRNA (guanine(46)-N(7))-methyltransferase</fullName>
    </alternativeName>
    <alternativeName>
        <fullName evidence="7">tRNA(m7G46)-methyltransferase</fullName>
    </alternativeName>
</protein>
<dbReference type="EC" id="2.1.1.33" evidence="7"/>
<accession>A0A841GUC5</accession>
<dbReference type="Proteomes" id="UP000555828">
    <property type="component" value="Unassembled WGS sequence"/>
</dbReference>
<dbReference type="InterPro" id="IPR029063">
    <property type="entry name" value="SAM-dependent_MTases_sf"/>
</dbReference>
<feature type="binding site" evidence="7">
    <location>
        <position position="33"/>
    </location>
    <ligand>
        <name>S-adenosyl-L-methionine</name>
        <dbReference type="ChEBI" id="CHEBI:59789"/>
    </ligand>
</feature>
<feature type="binding site" evidence="7">
    <location>
        <position position="112"/>
    </location>
    <ligand>
        <name>substrate</name>
    </ligand>
</feature>
<evidence type="ECO:0000256" key="4">
    <source>
        <dbReference type="ARBA" id="ARBA00022679"/>
    </source>
</evidence>
<reference evidence="8 9" key="1">
    <citation type="submission" date="2020-08" db="EMBL/GenBank/DDBJ databases">
        <title>Genomic Encyclopedia of Type Strains, Phase IV (KMG-IV): sequencing the most valuable type-strain genomes for metagenomic binning, comparative biology and taxonomic classification.</title>
        <authorList>
            <person name="Goeker M."/>
        </authorList>
    </citation>
    <scope>NUCLEOTIDE SEQUENCE [LARGE SCALE GENOMIC DNA]</scope>
    <source>
        <strain evidence="8 9">DSM 13481</strain>
    </source>
</reference>
<feature type="binding site" evidence="7">
    <location>
        <position position="58"/>
    </location>
    <ligand>
        <name>S-adenosyl-L-methionine</name>
        <dbReference type="ChEBI" id="CHEBI:59789"/>
    </ligand>
</feature>
<dbReference type="InterPro" id="IPR055361">
    <property type="entry name" value="tRNA_methyltr_TrmB_bact"/>
</dbReference>
<comment type="similarity">
    <text evidence="7">Belongs to the class I-like SAM-binding methyltransferase superfamily. TrmB family.</text>
</comment>
<evidence type="ECO:0000256" key="3">
    <source>
        <dbReference type="ARBA" id="ARBA00022603"/>
    </source>
</evidence>
<dbReference type="InterPro" id="IPR003358">
    <property type="entry name" value="tRNA_(Gua-N-7)_MeTrfase_Trmb"/>
</dbReference>
<dbReference type="PROSITE" id="PS51625">
    <property type="entry name" value="SAM_MT_TRMB"/>
    <property type="match status" value="1"/>
</dbReference>
<evidence type="ECO:0000256" key="2">
    <source>
        <dbReference type="ARBA" id="ARBA00003015"/>
    </source>
</evidence>
<dbReference type="HAMAP" id="MF_01057">
    <property type="entry name" value="tRNA_methyltr_TrmB"/>
    <property type="match status" value="1"/>
</dbReference>
<keyword evidence="3 7" id="KW-0489">Methyltransferase</keyword>
<evidence type="ECO:0000256" key="1">
    <source>
        <dbReference type="ARBA" id="ARBA00000142"/>
    </source>
</evidence>